<reference evidence="1" key="1">
    <citation type="submission" date="2023-06" db="EMBL/GenBank/DDBJ databases">
        <title>Uncultivated large filamentous bacteria from sulfidic sediments reveal new species and different genomic features in energy metabolism and defense.</title>
        <authorList>
            <person name="Fonseca A."/>
        </authorList>
    </citation>
    <scope>NUCLEOTIDE SEQUENCE</scope>
    <source>
        <strain evidence="1">HSG4</strain>
    </source>
</reference>
<proteinExistence type="predicted"/>
<accession>A0ABT7VTA9</accession>
<evidence type="ECO:0000313" key="1">
    <source>
        <dbReference type="EMBL" id="MDM8562812.1"/>
    </source>
</evidence>
<protein>
    <submittedName>
        <fullName evidence="1">Uncharacterized protein</fullName>
    </submittedName>
</protein>
<keyword evidence="2" id="KW-1185">Reference proteome</keyword>
<dbReference type="Proteomes" id="UP001171945">
    <property type="component" value="Unassembled WGS sequence"/>
</dbReference>
<evidence type="ECO:0000313" key="2">
    <source>
        <dbReference type="Proteomes" id="UP001171945"/>
    </source>
</evidence>
<comment type="caution">
    <text evidence="1">The sequence shown here is derived from an EMBL/GenBank/DDBJ whole genome shotgun (WGS) entry which is preliminary data.</text>
</comment>
<gene>
    <name evidence="1" type="ORF">QUF54_05600</name>
</gene>
<organism evidence="1 2">
    <name type="scientific">Candidatus Marithioploca araucensis</name>
    <dbReference type="NCBI Taxonomy" id="70273"/>
    <lineage>
        <taxon>Bacteria</taxon>
        <taxon>Pseudomonadati</taxon>
        <taxon>Pseudomonadota</taxon>
        <taxon>Gammaproteobacteria</taxon>
        <taxon>Thiotrichales</taxon>
        <taxon>Thiotrichaceae</taxon>
        <taxon>Candidatus Marithioploca</taxon>
    </lineage>
</organism>
<sequence length="168" mass="19733">MNSNPLVPIWEAYLMTMESLRVSKRVVIFSKNATETLNALDGSEPEIVGQISFEKHKVSLNLLNRCKTINRASDASVQYSTQVTDDLFVLSLWATLERYLIDFFQEKGEKIREILPSDLAEVYYEHLYKEIEYWKPPEILYLKRSLFKGNEQLIELAEEVFKYRNWVA</sequence>
<dbReference type="EMBL" id="JAUCGM010000299">
    <property type="protein sequence ID" value="MDM8562812.1"/>
    <property type="molecule type" value="Genomic_DNA"/>
</dbReference>
<name>A0ABT7VTA9_9GAMM</name>